<proteinExistence type="predicted"/>
<gene>
    <name evidence="3" type="ORF">J1N35_006353</name>
</gene>
<protein>
    <submittedName>
        <fullName evidence="3">Uncharacterized protein</fullName>
    </submittedName>
</protein>
<feature type="region of interest" description="Disordered" evidence="2">
    <location>
        <begin position="99"/>
        <end position="139"/>
    </location>
</feature>
<evidence type="ECO:0000313" key="3">
    <source>
        <dbReference type="EMBL" id="KAH1123193.1"/>
    </source>
</evidence>
<feature type="compositionally biased region" description="Basic residues" evidence="2">
    <location>
        <begin position="128"/>
        <end position="139"/>
    </location>
</feature>
<feature type="compositionally biased region" description="Basic and acidic residues" evidence="2">
    <location>
        <begin position="190"/>
        <end position="208"/>
    </location>
</feature>
<dbReference type="AlphaFoldDB" id="A0A9D3WG65"/>
<feature type="compositionally biased region" description="Basic and acidic residues" evidence="2">
    <location>
        <begin position="104"/>
        <end position="114"/>
    </location>
</feature>
<organism evidence="3 4">
    <name type="scientific">Gossypium stocksii</name>
    <dbReference type="NCBI Taxonomy" id="47602"/>
    <lineage>
        <taxon>Eukaryota</taxon>
        <taxon>Viridiplantae</taxon>
        <taxon>Streptophyta</taxon>
        <taxon>Embryophyta</taxon>
        <taxon>Tracheophyta</taxon>
        <taxon>Spermatophyta</taxon>
        <taxon>Magnoliopsida</taxon>
        <taxon>eudicotyledons</taxon>
        <taxon>Gunneridae</taxon>
        <taxon>Pentapetalae</taxon>
        <taxon>rosids</taxon>
        <taxon>malvids</taxon>
        <taxon>Malvales</taxon>
        <taxon>Malvaceae</taxon>
        <taxon>Malvoideae</taxon>
        <taxon>Gossypium</taxon>
    </lineage>
</organism>
<dbReference type="Proteomes" id="UP000828251">
    <property type="component" value="Unassembled WGS sequence"/>
</dbReference>
<evidence type="ECO:0000256" key="2">
    <source>
        <dbReference type="SAM" id="MobiDB-lite"/>
    </source>
</evidence>
<reference evidence="3 4" key="1">
    <citation type="journal article" date="2021" name="Plant Biotechnol. J.">
        <title>Multi-omics assisted identification of the key and species-specific regulatory components of drought-tolerant mechanisms in Gossypium stocksii.</title>
        <authorList>
            <person name="Yu D."/>
            <person name="Ke L."/>
            <person name="Zhang D."/>
            <person name="Wu Y."/>
            <person name="Sun Y."/>
            <person name="Mei J."/>
            <person name="Sun J."/>
            <person name="Sun Y."/>
        </authorList>
    </citation>
    <scope>NUCLEOTIDE SEQUENCE [LARGE SCALE GENOMIC DNA]</scope>
    <source>
        <strain evidence="4">cv. E1</strain>
        <tissue evidence="3">Leaf</tissue>
    </source>
</reference>
<comment type="caution">
    <text evidence="3">The sequence shown here is derived from an EMBL/GenBank/DDBJ whole genome shotgun (WGS) entry which is preliminary data.</text>
</comment>
<feature type="region of interest" description="Disordered" evidence="2">
    <location>
        <begin position="267"/>
        <end position="291"/>
    </location>
</feature>
<keyword evidence="1" id="KW-0175">Coiled coil</keyword>
<feature type="region of interest" description="Disordered" evidence="2">
    <location>
        <begin position="186"/>
        <end position="216"/>
    </location>
</feature>
<evidence type="ECO:0000256" key="1">
    <source>
        <dbReference type="SAM" id="Coils"/>
    </source>
</evidence>
<evidence type="ECO:0000313" key="4">
    <source>
        <dbReference type="Proteomes" id="UP000828251"/>
    </source>
</evidence>
<name>A0A9D3WG65_9ROSI</name>
<feature type="compositionally biased region" description="Low complexity" evidence="2">
    <location>
        <begin position="115"/>
        <end position="127"/>
    </location>
</feature>
<keyword evidence="4" id="KW-1185">Reference proteome</keyword>
<dbReference type="EMBL" id="JAIQCV010000002">
    <property type="protein sequence ID" value="KAH1123193.1"/>
    <property type="molecule type" value="Genomic_DNA"/>
</dbReference>
<feature type="coiled-coil region" evidence="1">
    <location>
        <begin position="48"/>
        <end position="86"/>
    </location>
</feature>
<feature type="compositionally biased region" description="Basic residues" evidence="2">
    <location>
        <begin position="267"/>
        <end position="279"/>
    </location>
</feature>
<accession>A0A9D3WG65</accession>
<sequence>MLPVVEERVGKVEEPMEDAKELHNALGESIEDLREWSRDFVTMCLTSHRDSTERNNALEARVKALKEETIATMMALSTRIEELEGELLGLGKDKLGPSKSKVRGVCEKDNKEDNVNGNGNDNNSGNGKPRKFTLKKKPVGKALGLGSSARGVEAKEAESEKKLVECFLCHGGPYLLRKCLKNSIIEGDDGTDKEPKKLGSSKEKTEAKRAKRSKKNVRVGRVINKSSTYGRGDGVSDFKGKEVIHVGQLTRVNAMSMMVRVKRRCKQRQKCRRKGKAKASRRDQGKSSQCSKVATRALREWVVENVTDRSSKPVTITPNVSDRGLMCR</sequence>